<dbReference type="SMART" id="SM00849">
    <property type="entry name" value="Lactamase_B"/>
    <property type="match status" value="1"/>
</dbReference>
<protein>
    <recommendedName>
        <fullName evidence="5">hydroxyacylglutathione hydrolase</fullName>
        <ecNumber evidence="5">3.1.2.6</ecNumber>
    </recommendedName>
    <alternativeName>
        <fullName evidence="9">Glyoxalase II</fullName>
    </alternativeName>
</protein>
<dbReference type="InterPro" id="IPR017782">
    <property type="entry name" value="Hydroxyacylglutathione_Hdrlase"/>
</dbReference>
<proteinExistence type="inferred from homology"/>
<dbReference type="EMBL" id="RBNJ01003833">
    <property type="protein sequence ID" value="RUS30462.1"/>
    <property type="molecule type" value="Genomic_DNA"/>
</dbReference>
<dbReference type="HAMAP" id="MF_01374">
    <property type="entry name" value="Glyoxalase_2"/>
    <property type="match status" value="1"/>
</dbReference>
<dbReference type="Proteomes" id="UP000274822">
    <property type="component" value="Unassembled WGS sequence"/>
</dbReference>
<sequence length="297" mass="33039">MKIIHIPCLEDKYISFVHKNPEPILLATPDPLRLPSDGPEDKRRYALLLLSHLFCLLTSSSIFSSCFLKAALVDPAEPSKVLPVVGQAGVNLTSILTTHHHSDHAGGNKKILAKLPDLRVFGGDNRIEGVTNQVKDREEIRLGSLKITALWTVCHTMSSVSYYVEDEAADERAVFTGDTLFIGGCGKFFEGTHKDMYNSLINVLGSLPPDTLVYCGHEYTRSNLRFAVSVDPHNEALHEKIKWAAENKVTVPGTIGEEKHINPFLRVDVEEIKKATKKTEPVEVLGSLREMKNRFRG</sequence>
<dbReference type="InterPro" id="IPR036866">
    <property type="entry name" value="RibonucZ/Hydroxyglut_hydro"/>
</dbReference>
<dbReference type="GO" id="GO:0046872">
    <property type="term" value="F:metal ion binding"/>
    <property type="evidence" value="ECO:0007669"/>
    <property type="project" value="UniProtKB-KW"/>
</dbReference>
<dbReference type="AlphaFoldDB" id="A0A433QL02"/>
<evidence type="ECO:0000256" key="7">
    <source>
        <dbReference type="ARBA" id="ARBA00022801"/>
    </source>
</evidence>
<name>A0A433QL02_9FUNG</name>
<evidence type="ECO:0000256" key="5">
    <source>
        <dbReference type="ARBA" id="ARBA00011917"/>
    </source>
</evidence>
<dbReference type="GO" id="GO:0004416">
    <property type="term" value="F:hydroxyacylglutathione hydrolase activity"/>
    <property type="evidence" value="ECO:0007669"/>
    <property type="project" value="UniProtKB-EC"/>
</dbReference>
<dbReference type="PANTHER" id="PTHR11935">
    <property type="entry name" value="BETA LACTAMASE DOMAIN"/>
    <property type="match status" value="1"/>
</dbReference>
<dbReference type="InterPro" id="IPR032282">
    <property type="entry name" value="HAGH_C"/>
</dbReference>
<dbReference type="GO" id="GO:0019243">
    <property type="term" value="P:methylglyoxal catabolic process to D-lactate via S-lactoyl-glutathione"/>
    <property type="evidence" value="ECO:0007669"/>
    <property type="project" value="InterPro"/>
</dbReference>
<evidence type="ECO:0000256" key="9">
    <source>
        <dbReference type="ARBA" id="ARBA00031044"/>
    </source>
</evidence>
<keyword evidence="8" id="KW-0862">Zinc</keyword>
<evidence type="ECO:0000256" key="4">
    <source>
        <dbReference type="ARBA" id="ARBA00006759"/>
    </source>
</evidence>
<dbReference type="UniPathway" id="UPA00619">
    <property type="reaction ID" value="UER00676"/>
</dbReference>
<dbReference type="InterPro" id="IPR035680">
    <property type="entry name" value="Clx_II_MBL"/>
</dbReference>
<evidence type="ECO:0000256" key="8">
    <source>
        <dbReference type="ARBA" id="ARBA00022833"/>
    </source>
</evidence>
<feature type="domain" description="Metallo-beta-lactamase" evidence="10">
    <location>
        <begin position="58"/>
        <end position="217"/>
    </location>
</feature>
<keyword evidence="7" id="KW-0378">Hydrolase</keyword>
<dbReference type="Gene3D" id="3.60.15.10">
    <property type="entry name" value="Ribonuclease Z/Hydroxyacylglutathione hydrolase-like"/>
    <property type="match status" value="1"/>
</dbReference>
<dbReference type="CDD" id="cd07723">
    <property type="entry name" value="hydroxyacylglutathione_hydrolase_MBL-fold"/>
    <property type="match status" value="1"/>
</dbReference>
<evidence type="ECO:0000313" key="12">
    <source>
        <dbReference type="Proteomes" id="UP000274822"/>
    </source>
</evidence>
<dbReference type="Pfam" id="PF00753">
    <property type="entry name" value="Lactamase_B"/>
    <property type="match status" value="1"/>
</dbReference>
<keyword evidence="6" id="KW-0479">Metal-binding</keyword>
<dbReference type="Pfam" id="PF16123">
    <property type="entry name" value="HAGH_C"/>
    <property type="match status" value="1"/>
</dbReference>
<dbReference type="EC" id="3.1.2.6" evidence="5"/>
<accession>A0A433QL02</accession>
<evidence type="ECO:0000256" key="3">
    <source>
        <dbReference type="ARBA" id="ARBA00004963"/>
    </source>
</evidence>
<organism evidence="11 12">
    <name type="scientific">Jimgerdemannia flammicorona</name>
    <dbReference type="NCBI Taxonomy" id="994334"/>
    <lineage>
        <taxon>Eukaryota</taxon>
        <taxon>Fungi</taxon>
        <taxon>Fungi incertae sedis</taxon>
        <taxon>Mucoromycota</taxon>
        <taxon>Mucoromycotina</taxon>
        <taxon>Endogonomycetes</taxon>
        <taxon>Endogonales</taxon>
        <taxon>Endogonaceae</taxon>
        <taxon>Jimgerdemannia</taxon>
    </lineage>
</organism>
<keyword evidence="12" id="KW-1185">Reference proteome</keyword>
<comment type="catalytic activity">
    <reaction evidence="1">
        <text>an S-(2-hydroxyacyl)glutathione + H2O = a 2-hydroxy carboxylate + glutathione + H(+)</text>
        <dbReference type="Rhea" id="RHEA:21864"/>
        <dbReference type="ChEBI" id="CHEBI:15377"/>
        <dbReference type="ChEBI" id="CHEBI:15378"/>
        <dbReference type="ChEBI" id="CHEBI:57925"/>
        <dbReference type="ChEBI" id="CHEBI:58896"/>
        <dbReference type="ChEBI" id="CHEBI:71261"/>
        <dbReference type="EC" id="3.1.2.6"/>
    </reaction>
</comment>
<dbReference type="SUPFAM" id="SSF56281">
    <property type="entry name" value="Metallo-hydrolase/oxidoreductase"/>
    <property type="match status" value="1"/>
</dbReference>
<evidence type="ECO:0000313" key="11">
    <source>
        <dbReference type="EMBL" id="RUS30462.1"/>
    </source>
</evidence>
<evidence type="ECO:0000256" key="6">
    <source>
        <dbReference type="ARBA" id="ARBA00022723"/>
    </source>
</evidence>
<comment type="cofactor">
    <cofactor evidence="2">
        <name>Zn(2+)</name>
        <dbReference type="ChEBI" id="CHEBI:29105"/>
    </cofactor>
</comment>
<gene>
    <name evidence="11" type="ORF">BC938DRAFT_479362</name>
</gene>
<comment type="pathway">
    <text evidence="3">Secondary metabolite metabolism; methylglyoxal degradation; (R)-lactate from methylglyoxal: step 2/2.</text>
</comment>
<comment type="caution">
    <text evidence="11">The sequence shown here is derived from an EMBL/GenBank/DDBJ whole genome shotgun (WGS) entry which is preliminary data.</text>
</comment>
<reference evidence="11 12" key="1">
    <citation type="journal article" date="2018" name="New Phytol.">
        <title>Phylogenomics of Endogonaceae and evolution of mycorrhizas within Mucoromycota.</title>
        <authorList>
            <person name="Chang Y."/>
            <person name="Desiro A."/>
            <person name="Na H."/>
            <person name="Sandor L."/>
            <person name="Lipzen A."/>
            <person name="Clum A."/>
            <person name="Barry K."/>
            <person name="Grigoriev I.V."/>
            <person name="Martin F.M."/>
            <person name="Stajich J.E."/>
            <person name="Smith M.E."/>
            <person name="Bonito G."/>
            <person name="Spatafora J.W."/>
        </authorList>
    </citation>
    <scope>NUCLEOTIDE SEQUENCE [LARGE SCALE GENOMIC DNA]</scope>
    <source>
        <strain evidence="11 12">AD002</strain>
    </source>
</reference>
<dbReference type="PANTHER" id="PTHR11935:SF94">
    <property type="entry name" value="TENZING NORGAY, ISOFORM C"/>
    <property type="match status" value="1"/>
</dbReference>
<evidence type="ECO:0000259" key="10">
    <source>
        <dbReference type="SMART" id="SM00849"/>
    </source>
</evidence>
<dbReference type="NCBIfam" id="TIGR03413">
    <property type="entry name" value="GSH_gloB"/>
    <property type="match status" value="1"/>
</dbReference>
<dbReference type="InterPro" id="IPR001279">
    <property type="entry name" value="Metallo-B-lactamas"/>
</dbReference>
<comment type="similarity">
    <text evidence="4">Belongs to the metallo-beta-lactamase superfamily. Glyoxalase II family.</text>
</comment>
<evidence type="ECO:0000256" key="1">
    <source>
        <dbReference type="ARBA" id="ARBA00001623"/>
    </source>
</evidence>
<evidence type="ECO:0000256" key="2">
    <source>
        <dbReference type="ARBA" id="ARBA00001947"/>
    </source>
</evidence>